<dbReference type="InterPro" id="IPR026838">
    <property type="entry name" value="YheC/D"/>
</dbReference>
<name>A0ABS7UUF6_9BACI</name>
<gene>
    <name evidence="1" type="ORF">K9V48_17290</name>
</gene>
<organism evidence="1 2">
    <name type="scientific">Metabacillus rhizolycopersici</name>
    <dbReference type="NCBI Taxonomy" id="2875709"/>
    <lineage>
        <taxon>Bacteria</taxon>
        <taxon>Bacillati</taxon>
        <taxon>Bacillota</taxon>
        <taxon>Bacilli</taxon>
        <taxon>Bacillales</taxon>
        <taxon>Bacillaceae</taxon>
        <taxon>Metabacillus</taxon>
    </lineage>
</organism>
<evidence type="ECO:0000313" key="2">
    <source>
        <dbReference type="Proteomes" id="UP001165287"/>
    </source>
</evidence>
<sequence>MNDNLIGIFIPRDHYESVKKGSVSSSYQQFELAANTLGLSICFFTANGFLDSKDVKMLTMNLSNDSYSESTACLPKVIYNRSSLRNKKTREILNYFIENGSYVFNVTPISNSKYYVNQLLEKESHIAMHLPQTLFGSKKNLRKLMDQFDCLFIKPCYSSVGKGILYLERHKKLGWFIYEKSANNKGWGKSEFTNLEKIRIERLFQHRQFIIQEKIPLATYKNRPFDLRVIIQKNSTGHWAITGTAAKLAPKNQLITNVGSGGEFGDLRQFLLASNLSYPEVEQKVHTLALDVASALEKTWPNIADLGLDIGITEEGKPYFIECNLRGKYGSFEKRKELFTLWKNIHHTPIAYAGYLLEKYNQKVMKLNKQDS</sequence>
<reference evidence="1" key="1">
    <citation type="submission" date="2024-05" db="EMBL/GenBank/DDBJ databases">
        <title>Metabacillus sp. nov., isolated from the rhizosphere soil of tomato plants.</title>
        <authorList>
            <person name="Ma R."/>
        </authorList>
    </citation>
    <scope>NUCLEOTIDE SEQUENCE</scope>
    <source>
        <strain evidence="1">DBTR6</strain>
    </source>
</reference>
<comment type="caution">
    <text evidence="1">The sequence shown here is derived from an EMBL/GenBank/DDBJ whole genome shotgun (WGS) entry which is preliminary data.</text>
</comment>
<proteinExistence type="predicted"/>
<dbReference type="Pfam" id="PF14398">
    <property type="entry name" value="ATPgrasp_YheCD"/>
    <property type="match status" value="1"/>
</dbReference>
<evidence type="ECO:0000313" key="1">
    <source>
        <dbReference type="EMBL" id="MBZ5751955.1"/>
    </source>
</evidence>
<dbReference type="Proteomes" id="UP001165287">
    <property type="component" value="Unassembled WGS sequence"/>
</dbReference>
<keyword evidence="2" id="KW-1185">Reference proteome</keyword>
<dbReference type="Gene3D" id="3.30.470.20">
    <property type="entry name" value="ATP-grasp fold, B domain"/>
    <property type="match status" value="1"/>
</dbReference>
<dbReference type="RefSeq" id="WP_224140286.1">
    <property type="nucleotide sequence ID" value="NZ_JAIQUM010000043.1"/>
</dbReference>
<dbReference type="EMBL" id="JAIQUM010000043">
    <property type="protein sequence ID" value="MBZ5751955.1"/>
    <property type="molecule type" value="Genomic_DNA"/>
</dbReference>
<protein>
    <submittedName>
        <fullName evidence="1">YheC/YheD family protein</fullName>
    </submittedName>
</protein>
<accession>A0ABS7UUF6</accession>
<dbReference type="SUPFAM" id="SSF56059">
    <property type="entry name" value="Glutathione synthetase ATP-binding domain-like"/>
    <property type="match status" value="1"/>
</dbReference>